<evidence type="ECO:0000256" key="9">
    <source>
        <dbReference type="ARBA" id="ARBA00023012"/>
    </source>
</evidence>
<evidence type="ECO:0000256" key="11">
    <source>
        <dbReference type="SAM" id="Phobius"/>
    </source>
</evidence>
<keyword evidence="5" id="KW-0808">Transferase</keyword>
<dbReference type="PROSITE" id="PS50885">
    <property type="entry name" value="HAMP"/>
    <property type="match status" value="1"/>
</dbReference>
<evidence type="ECO:0000313" key="14">
    <source>
        <dbReference type="EMBL" id="MFC5748499.1"/>
    </source>
</evidence>
<evidence type="ECO:0000313" key="15">
    <source>
        <dbReference type="Proteomes" id="UP001596074"/>
    </source>
</evidence>
<dbReference type="PRINTS" id="PR00344">
    <property type="entry name" value="BCTRLSENSOR"/>
</dbReference>
<dbReference type="Pfam" id="PF00672">
    <property type="entry name" value="HAMP"/>
    <property type="match status" value="1"/>
</dbReference>
<feature type="transmembrane region" description="Helical" evidence="11">
    <location>
        <begin position="12"/>
        <end position="33"/>
    </location>
</feature>
<evidence type="ECO:0000259" key="12">
    <source>
        <dbReference type="PROSITE" id="PS50109"/>
    </source>
</evidence>
<dbReference type="PROSITE" id="PS50109">
    <property type="entry name" value="HIS_KIN"/>
    <property type="match status" value="1"/>
</dbReference>
<dbReference type="Gene3D" id="6.10.340.10">
    <property type="match status" value="1"/>
</dbReference>
<dbReference type="RefSeq" id="WP_378284161.1">
    <property type="nucleotide sequence ID" value="NZ_JBHSON010000032.1"/>
</dbReference>
<keyword evidence="10 11" id="KW-0472">Membrane</keyword>
<dbReference type="Gene3D" id="3.30.565.10">
    <property type="entry name" value="Histidine kinase-like ATPase, C-terminal domain"/>
    <property type="match status" value="1"/>
</dbReference>
<dbReference type="InterPro" id="IPR036890">
    <property type="entry name" value="HATPase_C_sf"/>
</dbReference>
<dbReference type="InterPro" id="IPR003660">
    <property type="entry name" value="HAMP_dom"/>
</dbReference>
<keyword evidence="9" id="KW-0902">Two-component regulatory system</keyword>
<evidence type="ECO:0000256" key="10">
    <source>
        <dbReference type="ARBA" id="ARBA00023136"/>
    </source>
</evidence>
<evidence type="ECO:0000256" key="3">
    <source>
        <dbReference type="ARBA" id="ARBA00012438"/>
    </source>
</evidence>
<comment type="catalytic activity">
    <reaction evidence="1">
        <text>ATP + protein L-histidine = ADP + protein N-phospho-L-histidine.</text>
        <dbReference type="EC" id="2.7.13.3"/>
    </reaction>
</comment>
<dbReference type="SUPFAM" id="SSF47384">
    <property type="entry name" value="Homodimeric domain of signal transducing histidine kinase"/>
    <property type="match status" value="1"/>
</dbReference>
<keyword evidence="4" id="KW-0597">Phosphoprotein</keyword>
<reference evidence="15" key="1">
    <citation type="journal article" date="2019" name="Int. J. Syst. Evol. Microbiol.">
        <title>The Global Catalogue of Microorganisms (GCM) 10K type strain sequencing project: providing services to taxonomists for standard genome sequencing and annotation.</title>
        <authorList>
            <consortium name="The Broad Institute Genomics Platform"/>
            <consortium name="The Broad Institute Genome Sequencing Center for Infectious Disease"/>
            <person name="Wu L."/>
            <person name="Ma J."/>
        </authorList>
    </citation>
    <scope>NUCLEOTIDE SEQUENCE [LARGE SCALE GENOMIC DNA]</scope>
    <source>
        <strain evidence="15">KCTC 42087</strain>
    </source>
</reference>
<organism evidence="14 15">
    <name type="scientific">Actinomadura rugatobispora</name>
    <dbReference type="NCBI Taxonomy" id="1994"/>
    <lineage>
        <taxon>Bacteria</taxon>
        <taxon>Bacillati</taxon>
        <taxon>Actinomycetota</taxon>
        <taxon>Actinomycetes</taxon>
        <taxon>Streptosporangiales</taxon>
        <taxon>Thermomonosporaceae</taxon>
        <taxon>Actinomadura</taxon>
    </lineage>
</organism>
<keyword evidence="6 11" id="KW-0812">Transmembrane</keyword>
<dbReference type="InterPro" id="IPR005467">
    <property type="entry name" value="His_kinase_dom"/>
</dbReference>
<evidence type="ECO:0000256" key="5">
    <source>
        <dbReference type="ARBA" id="ARBA00022679"/>
    </source>
</evidence>
<dbReference type="SMART" id="SM00388">
    <property type="entry name" value="HisKA"/>
    <property type="match status" value="1"/>
</dbReference>
<dbReference type="InterPro" id="IPR003594">
    <property type="entry name" value="HATPase_dom"/>
</dbReference>
<dbReference type="Pfam" id="PF02518">
    <property type="entry name" value="HATPase_c"/>
    <property type="match status" value="1"/>
</dbReference>
<evidence type="ECO:0000256" key="1">
    <source>
        <dbReference type="ARBA" id="ARBA00000085"/>
    </source>
</evidence>
<evidence type="ECO:0000259" key="13">
    <source>
        <dbReference type="PROSITE" id="PS50885"/>
    </source>
</evidence>
<dbReference type="SMART" id="SM00387">
    <property type="entry name" value="HATPase_c"/>
    <property type="match status" value="1"/>
</dbReference>
<dbReference type="SMART" id="SM00304">
    <property type="entry name" value="HAMP"/>
    <property type="match status" value="1"/>
</dbReference>
<evidence type="ECO:0000256" key="6">
    <source>
        <dbReference type="ARBA" id="ARBA00022692"/>
    </source>
</evidence>
<protein>
    <recommendedName>
        <fullName evidence="3">histidine kinase</fullName>
        <ecNumber evidence="3">2.7.13.3</ecNumber>
    </recommendedName>
</protein>
<evidence type="ECO:0000256" key="8">
    <source>
        <dbReference type="ARBA" id="ARBA00022989"/>
    </source>
</evidence>
<comment type="subcellular location">
    <subcellularLocation>
        <location evidence="2">Cell membrane</location>
    </subcellularLocation>
</comment>
<evidence type="ECO:0000256" key="2">
    <source>
        <dbReference type="ARBA" id="ARBA00004236"/>
    </source>
</evidence>
<evidence type="ECO:0000256" key="4">
    <source>
        <dbReference type="ARBA" id="ARBA00022553"/>
    </source>
</evidence>
<dbReference type="PANTHER" id="PTHR45436:SF5">
    <property type="entry name" value="SENSOR HISTIDINE KINASE TRCS"/>
    <property type="match status" value="1"/>
</dbReference>
<dbReference type="InterPro" id="IPR003661">
    <property type="entry name" value="HisK_dim/P_dom"/>
</dbReference>
<evidence type="ECO:0000256" key="7">
    <source>
        <dbReference type="ARBA" id="ARBA00022777"/>
    </source>
</evidence>
<dbReference type="CDD" id="cd00082">
    <property type="entry name" value="HisKA"/>
    <property type="match status" value="1"/>
</dbReference>
<dbReference type="InterPro" id="IPR004358">
    <property type="entry name" value="Sig_transdc_His_kin-like_C"/>
</dbReference>
<feature type="domain" description="Histidine kinase" evidence="12">
    <location>
        <begin position="233"/>
        <end position="431"/>
    </location>
</feature>
<keyword evidence="7 14" id="KW-0418">Kinase</keyword>
<proteinExistence type="predicted"/>
<dbReference type="Gene3D" id="1.10.287.130">
    <property type="match status" value="1"/>
</dbReference>
<accession>A0ABW1A3D7</accession>
<feature type="transmembrane region" description="Helical" evidence="11">
    <location>
        <begin position="149"/>
        <end position="168"/>
    </location>
</feature>
<dbReference type="CDD" id="cd06225">
    <property type="entry name" value="HAMP"/>
    <property type="match status" value="1"/>
</dbReference>
<dbReference type="EC" id="2.7.13.3" evidence="3"/>
<dbReference type="Pfam" id="PF00512">
    <property type="entry name" value="HisKA"/>
    <property type="match status" value="1"/>
</dbReference>
<dbReference type="InterPro" id="IPR036097">
    <property type="entry name" value="HisK_dim/P_sf"/>
</dbReference>
<dbReference type="InterPro" id="IPR050428">
    <property type="entry name" value="TCS_sensor_his_kinase"/>
</dbReference>
<keyword evidence="8 11" id="KW-1133">Transmembrane helix</keyword>
<keyword evidence="15" id="KW-1185">Reference proteome</keyword>
<sequence length="436" mass="45483">MESTPLRRRLLVAIAGIAAVTIMLFALPLGVAVQRLYRNEAVTELERDATVVAAATPDDVLSRPRSVRPPAGLRSGLDVGVYRTGGQRLAGSGPVGSALATHAADGRLHEAVEGVDLAVVAPVPSDQGVALAVRVSMPVDKVHDRVERAWLTMAGLAVAVLALAVGLARRQASRLATPLERLTQAAQALGEGDFSVRTRHSGIREADTAGVALEATGRRLGQMLDRERAFSADVSHQLRTPLTGLLLGLEGALQRPGADHSAALRTALERGRRLEEIIDDLLLLARDAGPERGPLDVAGLLADLEAQWHGRLAAEGRPLTVEAEEPLPEVAAAASAVQHILEVLVDNATRHGRGRITVLASDIGGALAIDVTDEGTGPLDAESVFERRSAGGEGHGIGLALARSLAEAEGGRLVLRGSAPTTFTLLLPGSASEAYT</sequence>
<feature type="domain" description="HAMP" evidence="13">
    <location>
        <begin position="173"/>
        <end position="225"/>
    </location>
</feature>
<comment type="caution">
    <text evidence="14">The sequence shown here is derived from an EMBL/GenBank/DDBJ whole genome shotgun (WGS) entry which is preliminary data.</text>
</comment>
<dbReference type="GO" id="GO:0016301">
    <property type="term" value="F:kinase activity"/>
    <property type="evidence" value="ECO:0007669"/>
    <property type="project" value="UniProtKB-KW"/>
</dbReference>
<dbReference type="PANTHER" id="PTHR45436">
    <property type="entry name" value="SENSOR HISTIDINE KINASE YKOH"/>
    <property type="match status" value="1"/>
</dbReference>
<gene>
    <name evidence="14" type="ORF">ACFPZN_23025</name>
</gene>
<dbReference type="Proteomes" id="UP001596074">
    <property type="component" value="Unassembled WGS sequence"/>
</dbReference>
<name>A0ABW1A3D7_9ACTN</name>
<dbReference type="SUPFAM" id="SSF55874">
    <property type="entry name" value="ATPase domain of HSP90 chaperone/DNA topoisomerase II/histidine kinase"/>
    <property type="match status" value="1"/>
</dbReference>
<dbReference type="EMBL" id="JBHSON010000032">
    <property type="protein sequence ID" value="MFC5748499.1"/>
    <property type="molecule type" value="Genomic_DNA"/>
</dbReference>